<keyword evidence="1" id="KW-0325">Glycoprotein</keyword>
<dbReference type="SUPFAM" id="SSF82171">
    <property type="entry name" value="DPP6 N-terminal domain-like"/>
    <property type="match status" value="1"/>
</dbReference>
<dbReference type="OrthoDB" id="9812921at2"/>
<dbReference type="GO" id="GO:0008239">
    <property type="term" value="F:dipeptidyl-peptidase activity"/>
    <property type="evidence" value="ECO:0007669"/>
    <property type="project" value="TreeGrafter"/>
</dbReference>
<feature type="chain" id="PRO_5019007668" evidence="2">
    <location>
        <begin position="21"/>
        <end position="736"/>
    </location>
</feature>
<dbReference type="InterPro" id="IPR002469">
    <property type="entry name" value="Peptidase_S9B_N"/>
</dbReference>
<dbReference type="SUPFAM" id="SSF53474">
    <property type="entry name" value="alpha/beta-Hydrolases"/>
    <property type="match status" value="1"/>
</dbReference>
<dbReference type="PANTHER" id="PTHR11731">
    <property type="entry name" value="PROTEASE FAMILY S9B,C DIPEPTIDYL-PEPTIDASE IV-RELATED"/>
    <property type="match status" value="1"/>
</dbReference>
<dbReference type="Proteomes" id="UP000283523">
    <property type="component" value="Unassembled WGS sequence"/>
</dbReference>
<proteinExistence type="predicted"/>
<dbReference type="InterPro" id="IPR050278">
    <property type="entry name" value="Serine_Prot_S9B/DPPIV"/>
</dbReference>
<dbReference type="AlphaFoldDB" id="A0A418M1B6"/>
<dbReference type="RefSeq" id="WP_119670561.1">
    <property type="nucleotide sequence ID" value="NZ_QXED01000008.1"/>
</dbReference>
<dbReference type="PANTHER" id="PTHR11731:SF193">
    <property type="entry name" value="DIPEPTIDYL PEPTIDASE 9"/>
    <property type="match status" value="1"/>
</dbReference>
<dbReference type="InterPro" id="IPR001375">
    <property type="entry name" value="Peptidase_S9_cat"/>
</dbReference>
<gene>
    <name evidence="5" type="ORF">DYU11_25515</name>
</gene>
<dbReference type="Pfam" id="PF00326">
    <property type="entry name" value="Peptidase_S9"/>
    <property type="match status" value="1"/>
</dbReference>
<organism evidence="5 6">
    <name type="scientific">Fibrisoma montanum</name>
    <dbReference type="NCBI Taxonomy" id="2305895"/>
    <lineage>
        <taxon>Bacteria</taxon>
        <taxon>Pseudomonadati</taxon>
        <taxon>Bacteroidota</taxon>
        <taxon>Cytophagia</taxon>
        <taxon>Cytophagales</taxon>
        <taxon>Spirosomataceae</taxon>
        <taxon>Fibrisoma</taxon>
    </lineage>
</organism>
<dbReference type="Gene3D" id="2.140.10.30">
    <property type="entry name" value="Dipeptidylpeptidase IV, N-terminal domain"/>
    <property type="match status" value="1"/>
</dbReference>
<evidence type="ECO:0000259" key="3">
    <source>
        <dbReference type="Pfam" id="PF00326"/>
    </source>
</evidence>
<evidence type="ECO:0000313" key="5">
    <source>
        <dbReference type="EMBL" id="RIV19457.1"/>
    </source>
</evidence>
<comment type="caution">
    <text evidence="5">The sequence shown here is derived from an EMBL/GenBank/DDBJ whole genome shotgun (WGS) entry which is preliminary data.</text>
</comment>
<evidence type="ECO:0000256" key="1">
    <source>
        <dbReference type="ARBA" id="ARBA00023180"/>
    </source>
</evidence>
<dbReference type="InterPro" id="IPR029058">
    <property type="entry name" value="AB_hydrolase_fold"/>
</dbReference>
<sequence>MKYTGSLLALLFLIHTLATAQMQRAVTLDDVWGRNAGVFTQRTVEGVNWMKTGGFYTTQNDGRIVKFNITTGQPVDTLFDQRTAVVAGGNQRINLEGYQLSADERKLLITTDDEPIYRRSSRAQFYVYDLQSAQLTPLSKGGKQLYATFSPDGKQVAFVRDNNLFVVDLATKQETQLTTDGKQNAIINGAADWVYEEEFTMSRAFEWSPDSRRIAWIRFDESRVPEYNMQLWGNLYPIDYRFKYPKAGEANSTVTVWIADVADKGPSGKKVQAQTGLSTDTDLYLPRIQWTRNPNLLSVRRLNRLQNRLDLLHINAATGQATTVLTETSPTYVDLEFTDDLTYLRDGKAFVWSSERSGFKHLYLHDMSGKLIRPITSGEFEAINILGVDEKSQAVYYLSTENSPLERQLYRIGLDGRNKTRLTKQSGTYAINFNPDFTYYLEYYTSAATPTVVTLRKAPTAEQLRILETNSGLNNRLRQYALSPKRFFTTKAADGTLLNGFEIRPLRFDSTKKYPVLMFVYGGPGSQTVKNDWDTRDFFWYQTMADKGYVIISVDNRGTGARGTAFRTQTYAQLGRLETQDQIAVAQTLKTWPYVDPNRVGIWGWSYGGYMTALCMTLGAEVFKMGISVAPVTTWRFYDTIYTERYLKRPQENPSGYDENSPLTHAAKLRSPYLLIHGTGDDNVHFQNSVMFEDALIRSGKQFQSFYYPNRNHGISGGNTRLHLYQMMTNFIEKNL</sequence>
<dbReference type="GO" id="GO:0008236">
    <property type="term" value="F:serine-type peptidase activity"/>
    <property type="evidence" value="ECO:0007669"/>
    <property type="project" value="InterPro"/>
</dbReference>
<dbReference type="Gene3D" id="3.40.50.1820">
    <property type="entry name" value="alpha/beta hydrolase"/>
    <property type="match status" value="1"/>
</dbReference>
<dbReference type="Pfam" id="PF00930">
    <property type="entry name" value="DPPIV_N"/>
    <property type="match status" value="1"/>
</dbReference>
<protein>
    <submittedName>
        <fullName evidence="5">S9 family peptidase</fullName>
    </submittedName>
</protein>
<feature type="domain" description="Peptidase S9 prolyl oligopeptidase catalytic" evidence="3">
    <location>
        <begin position="542"/>
        <end position="736"/>
    </location>
</feature>
<evidence type="ECO:0000259" key="4">
    <source>
        <dbReference type="Pfam" id="PF00930"/>
    </source>
</evidence>
<reference evidence="5 6" key="1">
    <citation type="submission" date="2018-08" db="EMBL/GenBank/DDBJ databases">
        <title>Fibrisoma montanum sp. nov., isolated from Danxia mountain soil.</title>
        <authorList>
            <person name="Huang Y."/>
        </authorList>
    </citation>
    <scope>NUCLEOTIDE SEQUENCE [LARGE SCALE GENOMIC DNA]</scope>
    <source>
        <strain evidence="5 6">HYT19</strain>
    </source>
</reference>
<dbReference type="EMBL" id="QXED01000008">
    <property type="protein sequence ID" value="RIV19457.1"/>
    <property type="molecule type" value="Genomic_DNA"/>
</dbReference>
<keyword evidence="2" id="KW-0732">Signal</keyword>
<keyword evidence="6" id="KW-1185">Reference proteome</keyword>
<feature type="signal peptide" evidence="2">
    <location>
        <begin position="1"/>
        <end position="20"/>
    </location>
</feature>
<evidence type="ECO:0000256" key="2">
    <source>
        <dbReference type="SAM" id="SignalP"/>
    </source>
</evidence>
<dbReference type="GO" id="GO:0006508">
    <property type="term" value="P:proteolysis"/>
    <property type="evidence" value="ECO:0007669"/>
    <property type="project" value="InterPro"/>
</dbReference>
<feature type="domain" description="Dipeptidylpeptidase IV N-terminal" evidence="4">
    <location>
        <begin position="101"/>
        <end position="450"/>
    </location>
</feature>
<evidence type="ECO:0000313" key="6">
    <source>
        <dbReference type="Proteomes" id="UP000283523"/>
    </source>
</evidence>
<accession>A0A418M1B6</accession>
<name>A0A418M1B6_9BACT</name>
<dbReference type="FunFam" id="3.40.50.1820:FF:000003">
    <property type="entry name" value="Dipeptidyl peptidase 4"/>
    <property type="match status" value="1"/>
</dbReference>